<feature type="region of interest" description="Disordered" evidence="1">
    <location>
        <begin position="1"/>
        <end position="28"/>
    </location>
</feature>
<reference evidence="2" key="1">
    <citation type="submission" date="2021-06" db="EMBL/GenBank/DDBJ databases">
        <authorList>
            <person name="Kallberg Y."/>
            <person name="Tangrot J."/>
            <person name="Rosling A."/>
        </authorList>
    </citation>
    <scope>NUCLEOTIDE SEQUENCE</scope>
    <source>
        <strain evidence="2">FL966</strain>
    </source>
</reference>
<organism evidence="2 3">
    <name type="scientific">Cetraspora pellucida</name>
    <dbReference type="NCBI Taxonomy" id="1433469"/>
    <lineage>
        <taxon>Eukaryota</taxon>
        <taxon>Fungi</taxon>
        <taxon>Fungi incertae sedis</taxon>
        <taxon>Mucoromycota</taxon>
        <taxon>Glomeromycotina</taxon>
        <taxon>Glomeromycetes</taxon>
        <taxon>Diversisporales</taxon>
        <taxon>Gigasporaceae</taxon>
        <taxon>Cetraspora</taxon>
    </lineage>
</organism>
<dbReference type="EMBL" id="CAJVQA010003783">
    <property type="protein sequence ID" value="CAG8583207.1"/>
    <property type="molecule type" value="Genomic_DNA"/>
</dbReference>
<dbReference type="AlphaFoldDB" id="A0A9N9G5N3"/>
<proteinExistence type="predicted"/>
<evidence type="ECO:0000256" key="1">
    <source>
        <dbReference type="SAM" id="MobiDB-lite"/>
    </source>
</evidence>
<keyword evidence="3" id="KW-1185">Reference proteome</keyword>
<accession>A0A9N9G5N3</accession>
<gene>
    <name evidence="2" type="ORF">CPELLU_LOCUS6191</name>
</gene>
<feature type="compositionally biased region" description="Polar residues" evidence="1">
    <location>
        <begin position="1"/>
        <end position="18"/>
    </location>
</feature>
<evidence type="ECO:0000313" key="2">
    <source>
        <dbReference type="EMBL" id="CAG8583207.1"/>
    </source>
</evidence>
<sequence>MSSYNSRTAVASGSLYRTSSRRIPPNQEELYSSSDEYLASLEAEKNELYNKYFDMYNEIIGTIEKNNSHLISIIENNNKLLHNKIAPII</sequence>
<evidence type="ECO:0000313" key="3">
    <source>
        <dbReference type="Proteomes" id="UP000789759"/>
    </source>
</evidence>
<comment type="caution">
    <text evidence="2">The sequence shown here is derived from an EMBL/GenBank/DDBJ whole genome shotgun (WGS) entry which is preliminary data.</text>
</comment>
<name>A0A9N9G5N3_9GLOM</name>
<dbReference type="Proteomes" id="UP000789759">
    <property type="component" value="Unassembled WGS sequence"/>
</dbReference>
<protein>
    <submittedName>
        <fullName evidence="2">21447_t:CDS:1</fullName>
    </submittedName>
</protein>